<reference evidence="16" key="1">
    <citation type="journal article" date="2013" name="Genome Announc.">
        <title>Draft genome sequence of Pseudozyma brasiliensis sp. nov. strain GHG001, a high producer of endo-1,4-xylanase isolated from an insect pest of sugarcane.</title>
        <authorList>
            <person name="Oliveira J.V.D.C."/>
            <person name="dos Santos R.A.C."/>
            <person name="Borges T.A."/>
            <person name="Riano-Pachon D.M."/>
            <person name="Goldman G.H."/>
        </authorList>
    </citation>
    <scope>NUCLEOTIDE SEQUENCE [LARGE SCALE GENOMIC DNA]</scope>
    <source>
        <strain evidence="16">GHG001</strain>
    </source>
</reference>
<dbReference type="eggNOG" id="KOG2935">
    <property type="taxonomic scope" value="Eukaryota"/>
</dbReference>
<dbReference type="AlphaFoldDB" id="V5E3Z9"/>
<feature type="active site" evidence="11 12">
    <location>
        <position position="145"/>
    </location>
</feature>
<keyword evidence="16" id="KW-1185">Reference proteome</keyword>
<protein>
    <recommendedName>
        <fullName evidence="3">ubiquitinyl hydrolase 1</fullName>
        <ecNumber evidence="3">3.4.19.12</ecNumber>
    </recommendedName>
</protein>
<feature type="compositionally biased region" description="Acidic residues" evidence="13">
    <location>
        <begin position="423"/>
        <end position="440"/>
    </location>
</feature>
<dbReference type="SMART" id="SM00726">
    <property type="entry name" value="UIM"/>
    <property type="match status" value="3"/>
</dbReference>
<feature type="active site" description="Proton acceptor" evidence="11">
    <location>
        <position position="127"/>
    </location>
</feature>
<evidence type="ECO:0000256" key="4">
    <source>
        <dbReference type="ARBA" id="ARBA00022670"/>
    </source>
</evidence>
<feature type="domain" description="Josephin" evidence="14">
    <location>
        <begin position="11"/>
        <end position="191"/>
    </location>
</feature>
<name>V5E3Z9_KALBG</name>
<evidence type="ECO:0000256" key="8">
    <source>
        <dbReference type="ARBA" id="ARBA00023015"/>
    </source>
</evidence>
<evidence type="ECO:0000256" key="1">
    <source>
        <dbReference type="ARBA" id="ARBA00000707"/>
    </source>
</evidence>
<dbReference type="Proteomes" id="UP000019377">
    <property type="component" value="Unassembled WGS sequence"/>
</dbReference>
<evidence type="ECO:0000256" key="7">
    <source>
        <dbReference type="ARBA" id="ARBA00022807"/>
    </source>
</evidence>
<feature type="active site" evidence="12">
    <location>
        <position position="26"/>
    </location>
</feature>
<feature type="region of interest" description="Disordered" evidence="13">
    <location>
        <begin position="197"/>
        <end position="246"/>
    </location>
</feature>
<dbReference type="PROSITE" id="PS50330">
    <property type="entry name" value="UIM"/>
    <property type="match status" value="1"/>
</dbReference>
<accession>V5E3Z9</accession>
<dbReference type="PROSITE" id="PS50957">
    <property type="entry name" value="JOSEPHIN"/>
    <property type="match status" value="1"/>
</dbReference>
<keyword evidence="8" id="KW-0805">Transcription regulation</keyword>
<evidence type="ECO:0000256" key="2">
    <source>
        <dbReference type="ARBA" id="ARBA00004123"/>
    </source>
</evidence>
<feature type="region of interest" description="Disordered" evidence="13">
    <location>
        <begin position="261"/>
        <end position="443"/>
    </location>
</feature>
<evidence type="ECO:0000313" key="15">
    <source>
        <dbReference type="EMBL" id="EST04911.1"/>
    </source>
</evidence>
<keyword evidence="7" id="KW-0788">Thiol protease</keyword>
<dbReference type="GO" id="GO:0004843">
    <property type="term" value="F:cysteine-type deubiquitinase activity"/>
    <property type="evidence" value="ECO:0007669"/>
    <property type="project" value="UniProtKB-EC"/>
</dbReference>
<dbReference type="STRING" id="1365824.V5E3Z9"/>
<dbReference type="InterPro" id="IPR006155">
    <property type="entry name" value="Josephin"/>
</dbReference>
<feature type="compositionally biased region" description="Low complexity" evidence="13">
    <location>
        <begin position="542"/>
        <end position="558"/>
    </location>
</feature>
<feature type="compositionally biased region" description="Basic and acidic residues" evidence="13">
    <location>
        <begin position="509"/>
        <end position="536"/>
    </location>
</feature>
<evidence type="ECO:0000256" key="10">
    <source>
        <dbReference type="ARBA" id="ARBA00023242"/>
    </source>
</evidence>
<evidence type="ECO:0000256" key="9">
    <source>
        <dbReference type="ARBA" id="ARBA00023163"/>
    </source>
</evidence>
<evidence type="ECO:0000256" key="6">
    <source>
        <dbReference type="ARBA" id="ARBA00022801"/>
    </source>
</evidence>
<keyword evidence="5" id="KW-0833">Ubl conjugation pathway</keyword>
<evidence type="ECO:0000313" key="16">
    <source>
        <dbReference type="Proteomes" id="UP000019377"/>
    </source>
</evidence>
<keyword evidence="4" id="KW-0645">Protease</keyword>
<evidence type="ECO:0000256" key="5">
    <source>
        <dbReference type="ARBA" id="ARBA00022786"/>
    </source>
</evidence>
<dbReference type="Pfam" id="PF02099">
    <property type="entry name" value="Josephin"/>
    <property type="match status" value="1"/>
</dbReference>
<feature type="compositionally biased region" description="Low complexity" evidence="13">
    <location>
        <begin position="332"/>
        <end position="358"/>
    </location>
</feature>
<organism evidence="15 16">
    <name type="scientific">Kalmanozyma brasiliensis (strain GHG001)</name>
    <name type="common">Yeast</name>
    <name type="synonym">Pseudozyma brasiliensis</name>
    <dbReference type="NCBI Taxonomy" id="1365824"/>
    <lineage>
        <taxon>Eukaryota</taxon>
        <taxon>Fungi</taxon>
        <taxon>Dikarya</taxon>
        <taxon>Basidiomycota</taxon>
        <taxon>Ustilaginomycotina</taxon>
        <taxon>Ustilaginomycetes</taxon>
        <taxon>Ustilaginales</taxon>
        <taxon>Ustilaginaceae</taxon>
        <taxon>Kalmanozyma</taxon>
    </lineage>
</organism>
<keyword evidence="9" id="KW-0804">Transcription</keyword>
<dbReference type="Pfam" id="PF23625">
    <property type="entry name" value="UIM_2"/>
    <property type="match status" value="3"/>
</dbReference>
<dbReference type="OMA" id="YIHHERQ"/>
<keyword evidence="6 12" id="KW-0378">Hydrolase</keyword>
<dbReference type="EC" id="3.4.19.12" evidence="3"/>
<feature type="active site" description="Nucleophile" evidence="11">
    <location>
        <position position="26"/>
    </location>
</feature>
<gene>
    <name evidence="15" type="ORF">PSEUBRA_SCAF7g04463</name>
</gene>
<evidence type="ECO:0000256" key="13">
    <source>
        <dbReference type="SAM" id="MobiDB-lite"/>
    </source>
</evidence>
<dbReference type="HOGENOM" id="CLU_031228_4_1_1"/>
<comment type="subcellular location">
    <subcellularLocation>
        <location evidence="2">Nucleus</location>
    </subcellularLocation>
</comment>
<feature type="active site" evidence="12">
    <location>
        <position position="127"/>
    </location>
</feature>
<feature type="compositionally biased region" description="Low complexity" evidence="13">
    <location>
        <begin position="201"/>
        <end position="213"/>
    </location>
</feature>
<dbReference type="OrthoDB" id="10063692at2759"/>
<dbReference type="Gene3D" id="1.10.287.10">
    <property type="entry name" value="S15/NS1, RNA-binding"/>
    <property type="match status" value="1"/>
</dbReference>
<feature type="region of interest" description="Disordered" evidence="13">
    <location>
        <begin position="483"/>
        <end position="590"/>
    </location>
</feature>
<dbReference type="InterPro" id="IPR003903">
    <property type="entry name" value="UIM_dom"/>
</dbReference>
<dbReference type="SMART" id="SM01246">
    <property type="entry name" value="Josephin"/>
    <property type="match status" value="1"/>
</dbReference>
<dbReference type="PANTHER" id="PTHR14159:SF0">
    <property type="entry name" value="ATAXIN-3-RELATED"/>
    <property type="match status" value="1"/>
</dbReference>
<dbReference type="GO" id="GO:0005634">
    <property type="term" value="C:nucleus"/>
    <property type="evidence" value="ECO:0007669"/>
    <property type="project" value="UniProtKB-SubCell"/>
</dbReference>
<comment type="catalytic activity">
    <reaction evidence="1">
        <text>Thiol-dependent hydrolysis of ester, thioester, amide, peptide and isopeptide bonds formed by the C-terminal Gly of ubiquitin (a 76-residue protein attached to proteins as an intracellular targeting signal).</text>
        <dbReference type="EC" id="3.4.19.12"/>
    </reaction>
</comment>
<dbReference type="InterPro" id="IPR033865">
    <property type="entry name" value="Ataxin-3"/>
</dbReference>
<dbReference type="RefSeq" id="XP_016289900.1">
    <property type="nucleotide sequence ID" value="XM_016439135.1"/>
</dbReference>
<feature type="compositionally biased region" description="Acidic residues" evidence="13">
    <location>
        <begin position="561"/>
        <end position="578"/>
    </location>
</feature>
<evidence type="ECO:0000256" key="11">
    <source>
        <dbReference type="PIRSR" id="PIRSR633865-1"/>
    </source>
</evidence>
<sequence length="590" mass="64013">MSSSTPQQQLIAYIHHERQEQGSMLCAQHALNALLQGQYYDASQLAQIATELDQLEASELGLSQADIAARDRASLNMDDTGFFSVTVLEKALQVWGISISSWRSAQMRARHDAPEREAAFVLNLNSHWFTIRSFGTTSKFWYNLNSFLAEPQWIGNNYLGTLLHTAESEGYSVFVVQASEGSAGQGLRESDADQIADHLPAPGAASSARSSSANLGLRPEAASKASSSSVPKAGGFGAPSTGFGLGDEEEDAELQAALSLSLAQSTSAAPDTPNRSRVRQVRSGSDEGSAGGDTFMGETDADIDAIAPSRRRHRADYSDPVNDDLRRAMEASMTSSPGPSRPSSSVHAPTTSTDSSSSRPIGRRKRRAQERQSGLSREDAIDLDDSRDDSFSSDTDELRPSSLSHRSPFLSPAMQAANRNNEDVQEIEDDEDIPSDDELVDPFSVAGAPEASALIGPRQDRHYDDEDAELQAALAASLGDTEAAARFASENPNYHRPQQVEEQAVVPEDVDRISRMREEARRKAREEQERQERLARGEQVGESQAEATAAGKAGSSSKGEADEDDDEDEESEAEEVSAEEMRRRRLARFG</sequence>
<proteinExistence type="predicted"/>
<evidence type="ECO:0000256" key="3">
    <source>
        <dbReference type="ARBA" id="ARBA00012759"/>
    </source>
</evidence>
<dbReference type="PRINTS" id="PR01233">
    <property type="entry name" value="JOSEPHIN"/>
</dbReference>
<dbReference type="PANTHER" id="PTHR14159">
    <property type="entry name" value="ATAXIN-3-RELATED"/>
    <property type="match status" value="1"/>
</dbReference>
<dbReference type="GO" id="GO:0016579">
    <property type="term" value="P:protein deubiquitination"/>
    <property type="evidence" value="ECO:0007669"/>
    <property type="project" value="InterPro"/>
</dbReference>
<dbReference type="Gene3D" id="3.90.70.40">
    <property type="match status" value="1"/>
</dbReference>
<dbReference type="GeneID" id="27421844"/>
<dbReference type="GO" id="GO:0006508">
    <property type="term" value="P:proteolysis"/>
    <property type="evidence" value="ECO:0007669"/>
    <property type="project" value="UniProtKB-KW"/>
</dbReference>
<dbReference type="EMBL" id="KI545893">
    <property type="protein sequence ID" value="EST04911.1"/>
    <property type="molecule type" value="Genomic_DNA"/>
</dbReference>
<evidence type="ECO:0000259" key="14">
    <source>
        <dbReference type="PROSITE" id="PS50957"/>
    </source>
</evidence>
<keyword evidence="10" id="KW-0539">Nucleus</keyword>
<evidence type="ECO:0000256" key="12">
    <source>
        <dbReference type="PROSITE-ProRule" id="PRU00331"/>
    </source>
</evidence>